<sequence>MYIPTTYQRRQAFDSGRESEHQASDEQDKRRFAALLAIPAAVENRGYSLSDERAGQRAQCEEGSDTRLLQQLFRQPSAATAWLQWRLTNGPLAGLEIAACCIGDELHLRLKSQDLQKLHQALGSARQLQQQLSQQFSRQVMVEVSDVHPAVE</sequence>
<evidence type="ECO:0000313" key="1">
    <source>
        <dbReference type="EMBL" id="NMP26467.1"/>
    </source>
</evidence>
<proteinExistence type="predicted"/>
<evidence type="ECO:0000313" key="2">
    <source>
        <dbReference type="Proteomes" id="UP000585363"/>
    </source>
</evidence>
<dbReference type="EMBL" id="JAADJU010000003">
    <property type="protein sequence ID" value="NMP26467.1"/>
    <property type="molecule type" value="Genomic_DNA"/>
</dbReference>
<comment type="caution">
    <text evidence="1">The sequence shown here is derived from an EMBL/GenBank/DDBJ whole genome shotgun (WGS) entry which is preliminary data.</text>
</comment>
<dbReference type="AlphaFoldDB" id="A0A848MEA3"/>
<dbReference type="RefSeq" id="WP_169402172.1">
    <property type="nucleotide sequence ID" value="NZ_JAADJU010000003.1"/>
</dbReference>
<organism evidence="1 2">
    <name type="scientific">Rouxiella aceris</name>
    <dbReference type="NCBI Taxonomy" id="2703884"/>
    <lineage>
        <taxon>Bacteria</taxon>
        <taxon>Pseudomonadati</taxon>
        <taxon>Pseudomonadota</taxon>
        <taxon>Gammaproteobacteria</taxon>
        <taxon>Enterobacterales</taxon>
        <taxon>Yersiniaceae</taxon>
        <taxon>Rouxiella</taxon>
    </lineage>
</organism>
<name>A0A848MEA3_9GAMM</name>
<reference evidence="1 2" key="1">
    <citation type="submission" date="2020-01" db="EMBL/GenBank/DDBJ databases">
        <authorList>
            <person name="Lee S.D."/>
        </authorList>
    </citation>
    <scope>NUCLEOTIDE SEQUENCE [LARGE SCALE GENOMIC DNA]</scope>
    <source>
        <strain evidence="1 2">SAP-1</strain>
    </source>
</reference>
<reference evidence="1 2" key="2">
    <citation type="submission" date="2020-06" db="EMBL/GenBank/DDBJ databases">
        <title>Polyphasic characterization of a Rahnella strain isolated from tree sap.</title>
        <authorList>
            <person name="Kim I.S."/>
        </authorList>
    </citation>
    <scope>NUCLEOTIDE SEQUENCE [LARGE SCALE GENOMIC DNA]</scope>
    <source>
        <strain evidence="1 2">SAP-1</strain>
    </source>
</reference>
<protein>
    <submittedName>
        <fullName evidence="1">Uncharacterized protein</fullName>
    </submittedName>
</protein>
<dbReference type="Proteomes" id="UP000585363">
    <property type="component" value="Unassembled WGS sequence"/>
</dbReference>
<keyword evidence="2" id="KW-1185">Reference proteome</keyword>
<gene>
    <name evidence="1" type="ORF">GW590_06245</name>
</gene>
<accession>A0A848MEA3</accession>